<protein>
    <submittedName>
        <fullName evidence="3">GA45G protein</fullName>
    </submittedName>
</protein>
<dbReference type="SUPFAM" id="SSF55315">
    <property type="entry name" value="L30e-like"/>
    <property type="match status" value="1"/>
</dbReference>
<dbReference type="InterPro" id="IPR029064">
    <property type="entry name" value="Ribosomal_eL30-like_sf"/>
</dbReference>
<feature type="non-terminal residue" evidence="3">
    <location>
        <position position="118"/>
    </location>
</feature>
<dbReference type="PANTHER" id="PTHR10411:SF4">
    <property type="entry name" value="GROWTH ARREST AND DNA DAMAGE-INDUCIBLE PROTEIN GADD45 GAMMA"/>
    <property type="match status" value="1"/>
</dbReference>
<dbReference type="GO" id="GO:0005737">
    <property type="term" value="C:cytoplasm"/>
    <property type="evidence" value="ECO:0007669"/>
    <property type="project" value="TreeGrafter"/>
</dbReference>
<feature type="non-terminal residue" evidence="3">
    <location>
        <position position="1"/>
    </location>
</feature>
<sequence length="118" mass="12892">MTLKEPHGQEPVPESHDRVQGAGNVLYELLVLAQHRSCLTAGVYESDKLVNQFGQGAFCVLATDEGDIALQIHFTPIQAFCCENDIGIVHVNDVPKLAAVFQPSKESGEPQDLYCILI</sequence>
<comment type="similarity">
    <text evidence="1">Belongs to the GADD45 family.</text>
</comment>
<proteinExistence type="inferred from homology"/>
<dbReference type="Gene3D" id="3.30.1330.30">
    <property type="match status" value="1"/>
</dbReference>
<dbReference type="EMBL" id="VZZU01007408">
    <property type="protein sequence ID" value="NXW51805.1"/>
    <property type="molecule type" value="Genomic_DNA"/>
</dbReference>
<feature type="domain" description="Ribosomal protein eL8/eL30/eS12/Gadd45" evidence="2">
    <location>
        <begin position="26"/>
        <end position="101"/>
    </location>
</feature>
<dbReference type="InterPro" id="IPR024824">
    <property type="entry name" value="GADD45"/>
</dbReference>
<keyword evidence="4" id="KW-1185">Reference proteome</keyword>
<evidence type="ECO:0000313" key="3">
    <source>
        <dbReference type="EMBL" id="NXW51805.1"/>
    </source>
</evidence>
<evidence type="ECO:0000313" key="4">
    <source>
        <dbReference type="Proteomes" id="UP000551823"/>
    </source>
</evidence>
<dbReference type="PANTHER" id="PTHR10411">
    <property type="entry name" value="GROWTH ARREST AND DNA DAMAGE-INDUCIBLE PROTEIN GADD45"/>
    <property type="match status" value="1"/>
</dbReference>
<dbReference type="GO" id="GO:0005634">
    <property type="term" value="C:nucleus"/>
    <property type="evidence" value="ECO:0007669"/>
    <property type="project" value="InterPro"/>
</dbReference>
<dbReference type="AlphaFoldDB" id="A0A7L4CNV3"/>
<name>A0A7L4CNV3_9AVES</name>
<comment type="caution">
    <text evidence="3">The sequence shown here is derived from an EMBL/GenBank/DDBJ whole genome shotgun (WGS) entry which is preliminary data.</text>
</comment>
<reference evidence="3 4" key="1">
    <citation type="submission" date="2019-09" db="EMBL/GenBank/DDBJ databases">
        <title>Bird 10,000 Genomes (B10K) Project - Family phase.</title>
        <authorList>
            <person name="Zhang G."/>
        </authorList>
    </citation>
    <scope>NUCLEOTIDE SEQUENCE [LARGE SCALE GENOMIC DNA]</scope>
    <source>
        <strain evidence="3">B10K-DU-005-01</strain>
    </source>
</reference>
<organism evidence="3 4">
    <name type="scientific">Nyctiprogne leucopyga</name>
    <dbReference type="NCBI Taxonomy" id="382315"/>
    <lineage>
        <taxon>Eukaryota</taxon>
        <taxon>Metazoa</taxon>
        <taxon>Chordata</taxon>
        <taxon>Craniata</taxon>
        <taxon>Vertebrata</taxon>
        <taxon>Euteleostomi</taxon>
        <taxon>Archelosauria</taxon>
        <taxon>Archosauria</taxon>
        <taxon>Dinosauria</taxon>
        <taxon>Saurischia</taxon>
        <taxon>Theropoda</taxon>
        <taxon>Coelurosauria</taxon>
        <taxon>Aves</taxon>
        <taxon>Neognathae</taxon>
        <taxon>Neoaves</taxon>
        <taxon>Strisores</taxon>
        <taxon>Caprimulgiformes</taxon>
        <taxon>Caprimulgidae</taxon>
        <taxon>Chordeilinae</taxon>
        <taxon>Nyctiprogne</taxon>
    </lineage>
</organism>
<dbReference type="Proteomes" id="UP000551823">
    <property type="component" value="Unassembled WGS sequence"/>
</dbReference>
<evidence type="ECO:0000259" key="2">
    <source>
        <dbReference type="Pfam" id="PF01248"/>
    </source>
</evidence>
<dbReference type="Pfam" id="PF01248">
    <property type="entry name" value="Ribosomal_L7Ae"/>
    <property type="match status" value="1"/>
</dbReference>
<evidence type="ECO:0000256" key="1">
    <source>
        <dbReference type="ARBA" id="ARBA00007361"/>
    </source>
</evidence>
<gene>
    <name evidence="3" type="primary">Gadd45g_1</name>
    <name evidence="3" type="ORF">NYCLEU_R14494</name>
</gene>
<accession>A0A7L4CNV3</accession>
<dbReference type="InterPro" id="IPR004038">
    <property type="entry name" value="Ribosomal_eL8/eL30/eS12/Gad45"/>
</dbReference>
<dbReference type="GO" id="GO:0051726">
    <property type="term" value="P:regulation of cell cycle"/>
    <property type="evidence" value="ECO:0007669"/>
    <property type="project" value="InterPro"/>
</dbReference>